<feature type="region of interest" description="Disordered" evidence="1">
    <location>
        <begin position="332"/>
        <end position="352"/>
    </location>
</feature>
<name>A0A5J4V0L0_9EUKA</name>
<feature type="compositionally biased region" description="Polar residues" evidence="1">
    <location>
        <begin position="92"/>
        <end position="125"/>
    </location>
</feature>
<feature type="compositionally biased region" description="Basic and acidic residues" evidence="1">
    <location>
        <begin position="67"/>
        <end position="88"/>
    </location>
</feature>
<evidence type="ECO:0000256" key="1">
    <source>
        <dbReference type="SAM" id="MobiDB-lite"/>
    </source>
</evidence>
<comment type="caution">
    <text evidence="2">The sequence shown here is derived from an EMBL/GenBank/DDBJ whole genome shotgun (WGS) entry which is preliminary data.</text>
</comment>
<feature type="compositionally biased region" description="Basic and acidic residues" evidence="1">
    <location>
        <begin position="1"/>
        <end position="15"/>
    </location>
</feature>
<proteinExistence type="predicted"/>
<dbReference type="EMBL" id="SNRW01010464">
    <property type="protein sequence ID" value="KAA6376516.1"/>
    <property type="molecule type" value="Genomic_DNA"/>
</dbReference>
<dbReference type="AlphaFoldDB" id="A0A5J4V0L0"/>
<dbReference type="Proteomes" id="UP000324800">
    <property type="component" value="Unassembled WGS sequence"/>
</dbReference>
<gene>
    <name evidence="2" type="ORF">EZS28_027957</name>
</gene>
<sequence length="975" mass="111928">MEKDQNVKEQDRNQKFDVSLKMQGEKVQSLSNIHVEMSMTAGSNNQEDLDNEEEFSGSNYLLSEPSKTSRSDEEPRQDLNIKRSKPDESEQIAENSSSLRKTSDYQNCDNSSLRSRRQNLQNQSNVEDDLYSYQIRTNKNNDHNDNSTNNLIINQSNANQNNMAIRIEMKGGQKSSNHSALNLISQKQKAQGAQQQNHTKEKAYVQAHTFMFEVIQNEEQPTGQWVLMRWVHHCKLDIHATHFAKVMDQNVIGKISIAPIRVTVICSVCNSNNNNLFQSSPSISIKSLDAVSNQIKSEESKQSASTDEIIHKEQNLQQMDLNVESKDLHKSSLTEAEITSPPYSPQNEEIQDGLNSQQRVDLFFPNFELSPISIYDSNNNQNNPRDQINNDNVELQIVQAKDQIIPQARVESQLYRLDSEIEVPEQSSSRVATQQRTVTYSKNPFSLKNPKKYIQQQLPFAKTIQQICSSSSTTYCTHQENQNQDIYITPQDHKSSISISNTEEQIPIRWIHIQVQTLMAALRLAATGNLTPLTAQQIPLVHEKCTFGQIAEIILEQFRPNNRFFTVNWLVEQNEESIKSQMLQTGLFQQCSNILQTKWGVLKLQKIKQDLQILSTLLRSDIAGINPKKESSQRATLANFEFNGLRPLNSKFANVALQWGLIPGVHSALLFDPQVIATTINNIRALAQVMGLQEILVAIGLSETRVAETVIGQKFTHEEIRNNLSFIQFLSTQQLCNLLGSNAILLNQPYRYIRLIDLTLPLRNEMWAPQNFEEQIPLDIMKEIYTRKNSPQNSYCLNSLLFERCAILQSQTEQIVQARLKIINRCQIAQKGKFTHIQVDPMPFEWFEARNEEDTLDSRLRKSTEMKSKGLEYEQLMRNTVEQNLMQEKSQKNIKEFNEVSKGYIRYAIEWDKYVFPGVYSTRLVYLFLHGKEFEIIDKLKRHDTSLSDIKKINELNSASLDQIEPKDQFGSGIR</sequence>
<evidence type="ECO:0000313" key="2">
    <source>
        <dbReference type="EMBL" id="KAA6376516.1"/>
    </source>
</evidence>
<evidence type="ECO:0000313" key="3">
    <source>
        <dbReference type="Proteomes" id="UP000324800"/>
    </source>
</evidence>
<protein>
    <submittedName>
        <fullName evidence="2">Uncharacterized protein</fullName>
    </submittedName>
</protein>
<feature type="compositionally biased region" description="Polar residues" evidence="1">
    <location>
        <begin position="56"/>
        <end position="66"/>
    </location>
</feature>
<reference evidence="2 3" key="1">
    <citation type="submission" date="2019-03" db="EMBL/GenBank/DDBJ databases">
        <title>Single cell metagenomics reveals metabolic interactions within the superorganism composed of flagellate Streblomastix strix and complex community of Bacteroidetes bacteria on its surface.</title>
        <authorList>
            <person name="Treitli S.C."/>
            <person name="Kolisko M."/>
            <person name="Husnik F."/>
            <person name="Keeling P."/>
            <person name="Hampl V."/>
        </authorList>
    </citation>
    <scope>NUCLEOTIDE SEQUENCE [LARGE SCALE GENOMIC DNA]</scope>
    <source>
        <strain evidence="2">ST1C</strain>
    </source>
</reference>
<organism evidence="2 3">
    <name type="scientific">Streblomastix strix</name>
    <dbReference type="NCBI Taxonomy" id="222440"/>
    <lineage>
        <taxon>Eukaryota</taxon>
        <taxon>Metamonada</taxon>
        <taxon>Preaxostyla</taxon>
        <taxon>Oxymonadida</taxon>
        <taxon>Streblomastigidae</taxon>
        <taxon>Streblomastix</taxon>
    </lineage>
</organism>
<accession>A0A5J4V0L0</accession>
<feature type="region of interest" description="Disordered" evidence="1">
    <location>
        <begin position="36"/>
        <end position="128"/>
    </location>
</feature>
<feature type="region of interest" description="Disordered" evidence="1">
    <location>
        <begin position="1"/>
        <end position="23"/>
    </location>
</feature>